<dbReference type="SUPFAM" id="SSF52540">
    <property type="entry name" value="P-loop containing nucleoside triphosphate hydrolases"/>
    <property type="match status" value="2"/>
</dbReference>
<dbReference type="Proteomes" id="UP000739538">
    <property type="component" value="Unassembled WGS sequence"/>
</dbReference>
<feature type="domain" description="Helicase ATP-binding" evidence="3">
    <location>
        <begin position="38"/>
        <end position="277"/>
    </location>
</feature>
<dbReference type="InterPro" id="IPR038718">
    <property type="entry name" value="SNF2-like_sf"/>
</dbReference>
<dbReference type="SMART" id="SM00490">
    <property type="entry name" value="HELICc"/>
    <property type="match status" value="1"/>
</dbReference>
<feature type="region of interest" description="Disordered" evidence="2">
    <location>
        <begin position="395"/>
        <end position="418"/>
    </location>
</feature>
<keyword evidence="5" id="KW-0347">Helicase</keyword>
<evidence type="ECO:0000256" key="1">
    <source>
        <dbReference type="ARBA" id="ARBA00022801"/>
    </source>
</evidence>
<sequence length="1133" mass="127471">MKTDSLEFARELIEFAPTSQTQSMGFGRSQLDGAVTAYNMIARNHVAYLADEVGMGKTYVALGVLGLLRHQNPHAHVVVIAPRRNIQEKWIKELKNFVRQNWKVTDNCVRSLDGTPVYDPVFCERLEVLADVAWKSHHRDLFLRSTSFSASVADADSRRRIRNRIRPQLPESLPRNLLSAKNPYEFRDAYGRAINALLPDIDLLIVDEAHNLRHGFDPKGSNRNRVLGMSLGHPEEIDPEAYPWYRRRVRNLLLLSATPFECDYADVYRQLDVLGAGGTRLVNARGEDPILVSRLTDREANEEEKRALLARFLIRRVAHLNIGGDKHSKNMYRREWRAGGYAAPTERMEISDPKQRLVVGLIQKKVAEVLQGGRFQNSFQIGMLSSFESFLESMGSRGKKGRPDSDVVADPGVDPISDDLEADADSERQFEGEQIATSDERRGIDRISLATVVDSYRETFGRPLPHPKLEATADALCGVFETGEKALIFVRRVATVTELKVRLDLAFDAWIERRMKDALPALAKEVDGIFARYREEKRGSGRGAGVGVGTFAATDGGVGSSAVDSFAAEDADSTADDSQPDWMSTLDDRGWEEDEGDTDSFFGWFFRGRGPDGILSGAAFQKNRLASMASVYSTLFEDDHVAWLLGRPEDPIAELADVLGLDVPALESRLRASAYGYFRKRSRQKEGYPRFYIVEAYQVAALELLAASGHPKYEHDAKVLLYERYRVSAEESLDVPPRFPGPREGIGIVTFFTELVKRPQLRQALWPDPETSDFRARYREREQRRELLGAMARLGATYIDLYLIAIRLIGSFGARVEMQADRPEAELTCELLDLLEAQRDQGTGFHAYAELSNAAAAFESIVQVNFPDAPQKPLPELAKLYGQTLQHQVPVARMEGRVNPRVVRQFRMPGFPLVLATTDVLQEGEDLHTFCRRVIHYGIAWTPSAMEQRTGRVDRIGSLVQRALDGRDDPADGEELIQVYYPHLVDTVEVLQVRKVLERLNQFLRLIHQTKVGETPQESRISIDQEALRGLDVVPQFQGLLESAFPVRDEWTLGEVGTDAVRRLDVASLESLFAAQWKRFRERWRVTELRSATGRSRTGTVYLRRGRCVPAMDAEGRAVPSSARRLVQDSGVG</sequence>
<dbReference type="InterPro" id="IPR027417">
    <property type="entry name" value="P-loop_NTPase"/>
</dbReference>
<dbReference type="PANTHER" id="PTHR45766:SF6">
    <property type="entry name" value="SWI_SNF-RELATED MATRIX-ASSOCIATED ACTIN-DEPENDENT REGULATOR OF CHROMATIN SUBFAMILY A-LIKE PROTEIN 1"/>
    <property type="match status" value="1"/>
</dbReference>
<dbReference type="Gene3D" id="3.40.50.10810">
    <property type="entry name" value="Tandem AAA-ATPase domain"/>
    <property type="match status" value="1"/>
</dbReference>
<reference evidence="5" key="1">
    <citation type="submission" date="2020-04" db="EMBL/GenBank/DDBJ databases">
        <authorList>
            <person name="Zhang T."/>
        </authorList>
    </citation>
    <scope>NUCLEOTIDE SEQUENCE</scope>
    <source>
        <strain evidence="5">HKST-UBA02</strain>
    </source>
</reference>
<keyword evidence="5" id="KW-0067">ATP-binding</keyword>
<name>A0A956NKA8_UNCEI</name>
<organism evidence="5 6">
    <name type="scientific">Eiseniibacteriota bacterium</name>
    <dbReference type="NCBI Taxonomy" id="2212470"/>
    <lineage>
        <taxon>Bacteria</taxon>
        <taxon>Candidatus Eiseniibacteriota</taxon>
    </lineage>
</organism>
<dbReference type="InterPro" id="IPR014001">
    <property type="entry name" value="Helicase_ATP-bd"/>
</dbReference>
<dbReference type="AlphaFoldDB" id="A0A956NKA8"/>
<keyword evidence="1" id="KW-0378">Hydrolase</keyword>
<dbReference type="EMBL" id="JAGQHS010000323">
    <property type="protein sequence ID" value="MCA9759363.1"/>
    <property type="molecule type" value="Genomic_DNA"/>
</dbReference>
<feature type="domain" description="Helicase C-terminal" evidence="4">
    <location>
        <begin position="850"/>
        <end position="997"/>
    </location>
</feature>
<evidence type="ECO:0000259" key="3">
    <source>
        <dbReference type="PROSITE" id="PS51192"/>
    </source>
</evidence>
<dbReference type="Pfam" id="PF04851">
    <property type="entry name" value="ResIII"/>
    <property type="match status" value="1"/>
</dbReference>
<reference evidence="5" key="2">
    <citation type="journal article" date="2021" name="Microbiome">
        <title>Successional dynamics and alternative stable states in a saline activated sludge microbial community over 9 years.</title>
        <authorList>
            <person name="Wang Y."/>
            <person name="Ye J."/>
            <person name="Ju F."/>
            <person name="Liu L."/>
            <person name="Boyd J.A."/>
            <person name="Deng Y."/>
            <person name="Parks D.H."/>
            <person name="Jiang X."/>
            <person name="Yin X."/>
            <person name="Woodcroft B.J."/>
            <person name="Tyson G.W."/>
            <person name="Hugenholtz P."/>
            <person name="Polz M.F."/>
            <person name="Zhang T."/>
        </authorList>
    </citation>
    <scope>NUCLEOTIDE SEQUENCE</scope>
    <source>
        <strain evidence="5">HKST-UBA02</strain>
    </source>
</reference>
<dbReference type="PROSITE" id="PS51194">
    <property type="entry name" value="HELICASE_CTER"/>
    <property type="match status" value="1"/>
</dbReference>
<dbReference type="InterPro" id="IPR006935">
    <property type="entry name" value="Helicase/UvrB_N"/>
</dbReference>
<feature type="non-terminal residue" evidence="5">
    <location>
        <position position="1133"/>
    </location>
</feature>
<dbReference type="PROSITE" id="PS51192">
    <property type="entry name" value="HELICASE_ATP_BIND_1"/>
    <property type="match status" value="1"/>
</dbReference>
<protein>
    <submittedName>
        <fullName evidence="5">DEAD/DEAH box helicase family protein</fullName>
    </submittedName>
</protein>
<dbReference type="InterPro" id="IPR001650">
    <property type="entry name" value="Helicase_C-like"/>
</dbReference>
<dbReference type="PANTHER" id="PTHR45766">
    <property type="entry name" value="DNA ANNEALING HELICASE AND ENDONUCLEASE ZRANB3 FAMILY MEMBER"/>
    <property type="match status" value="1"/>
</dbReference>
<proteinExistence type="predicted"/>
<keyword evidence="5" id="KW-0547">Nucleotide-binding</keyword>
<dbReference type="Gene3D" id="3.40.50.300">
    <property type="entry name" value="P-loop containing nucleotide triphosphate hydrolases"/>
    <property type="match status" value="1"/>
</dbReference>
<accession>A0A956NKA8</accession>
<dbReference type="Pfam" id="PF00271">
    <property type="entry name" value="Helicase_C"/>
    <property type="match status" value="1"/>
</dbReference>
<dbReference type="GO" id="GO:0005524">
    <property type="term" value="F:ATP binding"/>
    <property type="evidence" value="ECO:0007669"/>
    <property type="project" value="InterPro"/>
</dbReference>
<dbReference type="SMART" id="SM00487">
    <property type="entry name" value="DEXDc"/>
    <property type="match status" value="1"/>
</dbReference>
<evidence type="ECO:0000313" key="5">
    <source>
        <dbReference type="EMBL" id="MCA9759363.1"/>
    </source>
</evidence>
<gene>
    <name evidence="5" type="ORF">KDA27_26455</name>
</gene>
<evidence type="ECO:0000256" key="2">
    <source>
        <dbReference type="SAM" id="MobiDB-lite"/>
    </source>
</evidence>
<dbReference type="GO" id="GO:0016787">
    <property type="term" value="F:hydrolase activity"/>
    <property type="evidence" value="ECO:0007669"/>
    <property type="project" value="UniProtKB-KW"/>
</dbReference>
<evidence type="ECO:0000259" key="4">
    <source>
        <dbReference type="PROSITE" id="PS51194"/>
    </source>
</evidence>
<dbReference type="GO" id="GO:0004386">
    <property type="term" value="F:helicase activity"/>
    <property type="evidence" value="ECO:0007669"/>
    <property type="project" value="UniProtKB-KW"/>
</dbReference>
<dbReference type="GO" id="GO:0003677">
    <property type="term" value="F:DNA binding"/>
    <property type="evidence" value="ECO:0007669"/>
    <property type="project" value="InterPro"/>
</dbReference>
<evidence type="ECO:0000313" key="6">
    <source>
        <dbReference type="Proteomes" id="UP000739538"/>
    </source>
</evidence>
<comment type="caution">
    <text evidence="5">The sequence shown here is derived from an EMBL/GenBank/DDBJ whole genome shotgun (WGS) entry which is preliminary data.</text>
</comment>